<dbReference type="Proteomes" id="UP000636709">
    <property type="component" value="Unassembled WGS sequence"/>
</dbReference>
<reference evidence="1" key="1">
    <citation type="submission" date="2020-07" db="EMBL/GenBank/DDBJ databases">
        <title>Genome sequence and genetic diversity analysis of an under-domesticated orphan crop, white fonio (Digitaria exilis).</title>
        <authorList>
            <person name="Bennetzen J.L."/>
            <person name="Chen S."/>
            <person name="Ma X."/>
            <person name="Wang X."/>
            <person name="Yssel A.E.J."/>
            <person name="Chaluvadi S.R."/>
            <person name="Johnson M."/>
            <person name="Gangashetty P."/>
            <person name="Hamidou F."/>
            <person name="Sanogo M.D."/>
            <person name="Zwaenepoel A."/>
            <person name="Wallace J."/>
            <person name="Van De Peer Y."/>
            <person name="Van Deynze A."/>
        </authorList>
    </citation>
    <scope>NUCLEOTIDE SEQUENCE</scope>
    <source>
        <tissue evidence="1">Leaves</tissue>
    </source>
</reference>
<sequence length="126" mass="13710">MRLTDETWAAMVRAAIAGVLTTARFQDWVEDRKAPFREGGKWTEEVNLGLGSPALVISGLLPFPIDGDLGFGKPRLVMPWLRHGLDGGAQPERRRVVPMEVVESDPLLNLKPAGNLGLAAPPCSRL</sequence>
<evidence type="ECO:0000313" key="1">
    <source>
        <dbReference type="EMBL" id="KAF8697581.1"/>
    </source>
</evidence>
<organism evidence="1 2">
    <name type="scientific">Digitaria exilis</name>
    <dbReference type="NCBI Taxonomy" id="1010633"/>
    <lineage>
        <taxon>Eukaryota</taxon>
        <taxon>Viridiplantae</taxon>
        <taxon>Streptophyta</taxon>
        <taxon>Embryophyta</taxon>
        <taxon>Tracheophyta</taxon>
        <taxon>Spermatophyta</taxon>
        <taxon>Magnoliopsida</taxon>
        <taxon>Liliopsida</taxon>
        <taxon>Poales</taxon>
        <taxon>Poaceae</taxon>
        <taxon>PACMAD clade</taxon>
        <taxon>Panicoideae</taxon>
        <taxon>Panicodae</taxon>
        <taxon>Paniceae</taxon>
        <taxon>Anthephorinae</taxon>
        <taxon>Digitaria</taxon>
    </lineage>
</organism>
<comment type="caution">
    <text evidence="1">The sequence shown here is derived from an EMBL/GenBank/DDBJ whole genome shotgun (WGS) entry which is preliminary data.</text>
</comment>
<keyword evidence="2" id="KW-1185">Reference proteome</keyword>
<protein>
    <submittedName>
        <fullName evidence="1">Uncharacterized protein</fullName>
    </submittedName>
</protein>
<dbReference type="EMBL" id="JACEFO010001869">
    <property type="protein sequence ID" value="KAF8697581.1"/>
    <property type="molecule type" value="Genomic_DNA"/>
</dbReference>
<proteinExistence type="predicted"/>
<gene>
    <name evidence="1" type="ORF">HU200_035767</name>
</gene>
<dbReference type="OrthoDB" id="677370at2759"/>
<name>A0A835BHP4_9POAL</name>
<dbReference type="AlphaFoldDB" id="A0A835BHP4"/>
<accession>A0A835BHP4</accession>
<evidence type="ECO:0000313" key="2">
    <source>
        <dbReference type="Proteomes" id="UP000636709"/>
    </source>
</evidence>